<gene>
    <name evidence="8" type="ORF">CEW83_20280</name>
</gene>
<dbReference type="NCBIfam" id="TIGR00589">
    <property type="entry name" value="ogt"/>
    <property type="match status" value="1"/>
</dbReference>
<reference evidence="8 9" key="1">
    <citation type="submission" date="2017-06" db="EMBL/GenBank/DDBJ databases">
        <title>Azoarcus.</title>
        <authorList>
            <person name="Woo J.-H."/>
            <person name="Kim H.-S."/>
        </authorList>
    </citation>
    <scope>NUCLEOTIDE SEQUENCE [LARGE SCALE GENOMIC DNA]</scope>
    <source>
        <strain evidence="8 9">TSPY31</strain>
    </source>
</reference>
<sequence>MPTRQARQQAFAAVLNLPFGKFGIRIAGDSVTEMVFLPPDTPEQAPCSPLAAAIADRIRDWIAAPQQALVLPLAACGTSFQCQVRAALQAIPPGEVRTYGDIARMLGSAPRAVGQACGANPFPLAVPCHRVVAANSIGGFANARDGYLIAAKRWLLNNEMQ</sequence>
<dbReference type="InterPro" id="IPR036388">
    <property type="entry name" value="WH-like_DNA-bd_sf"/>
</dbReference>
<dbReference type="PANTHER" id="PTHR10815:SF13">
    <property type="entry name" value="METHYLATED-DNA--PROTEIN-CYSTEINE METHYLTRANSFERASE"/>
    <property type="match status" value="1"/>
</dbReference>
<dbReference type="InterPro" id="IPR014048">
    <property type="entry name" value="MethylDNA_cys_MeTrfase_DNA-bd"/>
</dbReference>
<comment type="catalytic activity">
    <reaction evidence="1">
        <text>a 4-O-methyl-thymidine in DNA + L-cysteinyl-[protein] = a thymidine in DNA + S-methyl-L-cysteinyl-[protein]</text>
        <dbReference type="Rhea" id="RHEA:53428"/>
        <dbReference type="Rhea" id="RHEA-COMP:10131"/>
        <dbReference type="Rhea" id="RHEA-COMP:10132"/>
        <dbReference type="Rhea" id="RHEA-COMP:13555"/>
        <dbReference type="Rhea" id="RHEA-COMP:13556"/>
        <dbReference type="ChEBI" id="CHEBI:29950"/>
        <dbReference type="ChEBI" id="CHEBI:82612"/>
        <dbReference type="ChEBI" id="CHEBI:137386"/>
        <dbReference type="ChEBI" id="CHEBI:137387"/>
        <dbReference type="EC" id="2.1.1.63"/>
    </reaction>
</comment>
<dbReference type="PANTHER" id="PTHR10815">
    <property type="entry name" value="METHYLATED-DNA--PROTEIN-CYSTEINE METHYLTRANSFERASE"/>
    <property type="match status" value="1"/>
</dbReference>
<dbReference type="AlphaFoldDB" id="A0A2U8GVI4"/>
<dbReference type="EMBL" id="CP022187">
    <property type="protein sequence ID" value="AWI77283.1"/>
    <property type="molecule type" value="Genomic_DNA"/>
</dbReference>
<dbReference type="GO" id="GO:0032259">
    <property type="term" value="P:methylation"/>
    <property type="evidence" value="ECO:0007669"/>
    <property type="project" value="UniProtKB-KW"/>
</dbReference>
<keyword evidence="4" id="KW-0227">DNA damage</keyword>
<keyword evidence="3 8" id="KW-0808">Transferase</keyword>
<evidence type="ECO:0000256" key="3">
    <source>
        <dbReference type="ARBA" id="ARBA00022679"/>
    </source>
</evidence>
<keyword evidence="5" id="KW-0234">DNA repair</keyword>
<evidence type="ECO:0000259" key="7">
    <source>
        <dbReference type="Pfam" id="PF01035"/>
    </source>
</evidence>
<dbReference type="KEGG" id="acom:CEW83_20280"/>
<evidence type="ECO:0000313" key="9">
    <source>
        <dbReference type="Proteomes" id="UP000244930"/>
    </source>
</evidence>
<dbReference type="GO" id="GO:0003908">
    <property type="term" value="F:methylated-DNA-[protein]-cysteine S-methyltransferase activity"/>
    <property type="evidence" value="ECO:0007669"/>
    <property type="project" value="UniProtKB-EC"/>
</dbReference>
<dbReference type="Pfam" id="PF01035">
    <property type="entry name" value="DNA_binding_1"/>
    <property type="match status" value="1"/>
</dbReference>
<dbReference type="GO" id="GO:0006281">
    <property type="term" value="P:DNA repair"/>
    <property type="evidence" value="ECO:0007669"/>
    <property type="project" value="UniProtKB-KW"/>
</dbReference>
<evidence type="ECO:0000256" key="2">
    <source>
        <dbReference type="ARBA" id="ARBA00022603"/>
    </source>
</evidence>
<protein>
    <submittedName>
        <fullName evidence="8">Cysteine methyltransferase</fullName>
    </submittedName>
</protein>
<evidence type="ECO:0000256" key="5">
    <source>
        <dbReference type="ARBA" id="ARBA00023204"/>
    </source>
</evidence>
<dbReference type="InterPro" id="IPR001497">
    <property type="entry name" value="MethylDNA_cys_MeTrfase_AS"/>
</dbReference>
<dbReference type="SUPFAM" id="SSF46767">
    <property type="entry name" value="Methylated DNA-protein cysteine methyltransferase, C-terminal domain"/>
    <property type="match status" value="1"/>
</dbReference>
<proteinExistence type="predicted"/>
<evidence type="ECO:0000313" key="8">
    <source>
        <dbReference type="EMBL" id="AWI77283.1"/>
    </source>
</evidence>
<dbReference type="InterPro" id="IPR036217">
    <property type="entry name" value="MethylDNA_cys_MeTrfase_DNAb"/>
</dbReference>
<evidence type="ECO:0000256" key="6">
    <source>
        <dbReference type="ARBA" id="ARBA00049348"/>
    </source>
</evidence>
<keyword evidence="2 8" id="KW-0489">Methyltransferase</keyword>
<keyword evidence="9" id="KW-1185">Reference proteome</keyword>
<evidence type="ECO:0000256" key="4">
    <source>
        <dbReference type="ARBA" id="ARBA00022763"/>
    </source>
</evidence>
<organism evidence="8 9">
    <name type="scientific">Parazoarcus communis</name>
    <dbReference type="NCBI Taxonomy" id="41977"/>
    <lineage>
        <taxon>Bacteria</taxon>
        <taxon>Pseudomonadati</taxon>
        <taxon>Pseudomonadota</taxon>
        <taxon>Betaproteobacteria</taxon>
        <taxon>Rhodocyclales</taxon>
        <taxon>Zoogloeaceae</taxon>
        <taxon>Parazoarcus</taxon>
    </lineage>
</organism>
<dbReference type="Gene3D" id="1.10.10.10">
    <property type="entry name" value="Winged helix-like DNA-binding domain superfamily/Winged helix DNA-binding domain"/>
    <property type="match status" value="1"/>
</dbReference>
<dbReference type="Proteomes" id="UP000244930">
    <property type="component" value="Chromosome"/>
</dbReference>
<comment type="catalytic activity">
    <reaction evidence="6">
        <text>a 6-O-methyl-2'-deoxyguanosine in DNA + L-cysteinyl-[protein] = S-methyl-L-cysteinyl-[protein] + a 2'-deoxyguanosine in DNA</text>
        <dbReference type="Rhea" id="RHEA:24000"/>
        <dbReference type="Rhea" id="RHEA-COMP:10131"/>
        <dbReference type="Rhea" id="RHEA-COMP:10132"/>
        <dbReference type="Rhea" id="RHEA-COMP:11367"/>
        <dbReference type="Rhea" id="RHEA-COMP:11368"/>
        <dbReference type="ChEBI" id="CHEBI:29950"/>
        <dbReference type="ChEBI" id="CHEBI:82612"/>
        <dbReference type="ChEBI" id="CHEBI:85445"/>
        <dbReference type="ChEBI" id="CHEBI:85448"/>
        <dbReference type="EC" id="2.1.1.63"/>
    </reaction>
</comment>
<dbReference type="RefSeq" id="WP_108950981.1">
    <property type="nucleotide sequence ID" value="NZ_CP022187.1"/>
</dbReference>
<accession>A0A2U8GVI4</accession>
<dbReference type="CDD" id="cd06445">
    <property type="entry name" value="ATase"/>
    <property type="match status" value="1"/>
</dbReference>
<dbReference type="PROSITE" id="PS00374">
    <property type="entry name" value="MGMT"/>
    <property type="match status" value="1"/>
</dbReference>
<name>A0A2U8GVI4_9RHOO</name>
<feature type="domain" description="Methylated-DNA-[protein]-cysteine S-methyltransferase DNA binding" evidence="7">
    <location>
        <begin position="80"/>
        <end position="159"/>
    </location>
</feature>
<evidence type="ECO:0000256" key="1">
    <source>
        <dbReference type="ARBA" id="ARBA00001286"/>
    </source>
</evidence>